<keyword evidence="3" id="KW-1185">Reference proteome</keyword>
<feature type="transmembrane region" description="Helical" evidence="1">
    <location>
        <begin position="57"/>
        <end position="77"/>
    </location>
</feature>
<feature type="transmembrane region" description="Helical" evidence="1">
    <location>
        <begin position="107"/>
        <end position="126"/>
    </location>
</feature>
<keyword evidence="1" id="KW-1133">Transmembrane helix</keyword>
<evidence type="ECO:0000313" key="2">
    <source>
        <dbReference type="EMBL" id="MFC4230807.1"/>
    </source>
</evidence>
<feature type="transmembrane region" description="Helical" evidence="1">
    <location>
        <begin position="168"/>
        <end position="196"/>
    </location>
</feature>
<keyword evidence="1" id="KW-0472">Membrane</keyword>
<protein>
    <submittedName>
        <fullName evidence="2">HupE/UreJ family protein</fullName>
    </submittedName>
</protein>
<dbReference type="RefSeq" id="WP_379012192.1">
    <property type="nucleotide sequence ID" value="NZ_JBHSDC010000002.1"/>
</dbReference>
<feature type="transmembrane region" description="Helical" evidence="1">
    <location>
        <begin position="84"/>
        <end position="101"/>
    </location>
</feature>
<organism evidence="2 3">
    <name type="scientific">Parasediminibacterium paludis</name>
    <dbReference type="NCBI Taxonomy" id="908966"/>
    <lineage>
        <taxon>Bacteria</taxon>
        <taxon>Pseudomonadati</taxon>
        <taxon>Bacteroidota</taxon>
        <taxon>Chitinophagia</taxon>
        <taxon>Chitinophagales</taxon>
        <taxon>Chitinophagaceae</taxon>
        <taxon>Parasediminibacterium</taxon>
    </lineage>
</organism>
<proteinExistence type="predicted"/>
<accession>A0ABV8PS04</accession>
<dbReference type="EMBL" id="JBHSDC010000002">
    <property type="protein sequence ID" value="MFC4230807.1"/>
    <property type="molecule type" value="Genomic_DNA"/>
</dbReference>
<feature type="transmembrane region" description="Helical" evidence="1">
    <location>
        <begin position="208"/>
        <end position="225"/>
    </location>
</feature>
<comment type="caution">
    <text evidence="2">The sequence shown here is derived from an EMBL/GenBank/DDBJ whole genome shotgun (WGS) entry which is preliminary data.</text>
</comment>
<evidence type="ECO:0000313" key="3">
    <source>
        <dbReference type="Proteomes" id="UP001595906"/>
    </source>
</evidence>
<keyword evidence="1" id="KW-0812">Transmembrane</keyword>
<sequence length="231" mass="25878">MRSNHWLLLPSSKQQKLIGISLLLLFIANYSYGHTINYSLEKAPTEHVVLFYLKLGFSHILPQGLDHILFVIGLCLLSNKVKVILWQATAFTLAHSITLALSMKSIIVAPSAVVEPIIALSILFVAIENMLLTELKPWRILLVFLFGLIHGMGFASSLNEIGLPRNQFALSILSFNIGVELGQISIILAVFALLVVPFGKKKYYRKRLVYPISIAIAVTALYWTIERVFFV</sequence>
<feature type="transmembrane region" description="Helical" evidence="1">
    <location>
        <begin position="138"/>
        <end position="156"/>
    </location>
</feature>
<dbReference type="InterPro" id="IPR032809">
    <property type="entry name" value="Put_HupE_UreJ"/>
</dbReference>
<name>A0ABV8PS04_9BACT</name>
<dbReference type="Proteomes" id="UP001595906">
    <property type="component" value="Unassembled WGS sequence"/>
</dbReference>
<evidence type="ECO:0000256" key="1">
    <source>
        <dbReference type="SAM" id="Phobius"/>
    </source>
</evidence>
<gene>
    <name evidence="2" type="ORF">ACFOW1_02820</name>
</gene>
<dbReference type="Pfam" id="PF13795">
    <property type="entry name" value="HupE_UreJ_2"/>
    <property type="match status" value="1"/>
</dbReference>
<reference evidence="3" key="1">
    <citation type="journal article" date="2019" name="Int. J. Syst. Evol. Microbiol.">
        <title>The Global Catalogue of Microorganisms (GCM) 10K type strain sequencing project: providing services to taxonomists for standard genome sequencing and annotation.</title>
        <authorList>
            <consortium name="The Broad Institute Genomics Platform"/>
            <consortium name="The Broad Institute Genome Sequencing Center for Infectious Disease"/>
            <person name="Wu L."/>
            <person name="Ma J."/>
        </authorList>
    </citation>
    <scope>NUCLEOTIDE SEQUENCE [LARGE SCALE GENOMIC DNA]</scope>
    <source>
        <strain evidence="3">CECT 8010</strain>
    </source>
</reference>